<protein>
    <submittedName>
        <fullName evidence="2">Uncharacterized protein</fullName>
    </submittedName>
</protein>
<feature type="compositionally biased region" description="Basic and acidic residues" evidence="1">
    <location>
        <begin position="80"/>
        <end position="93"/>
    </location>
</feature>
<gene>
    <name evidence="2" type="ORF">D7S86_19755</name>
</gene>
<reference evidence="2 3" key="1">
    <citation type="submission" date="2018-10" db="EMBL/GenBank/DDBJ databases">
        <title>Robbsia sp. DHC34, isolated from soil.</title>
        <authorList>
            <person name="Gao Z.-H."/>
            <person name="Qiu L.-H."/>
        </authorList>
    </citation>
    <scope>NUCLEOTIDE SEQUENCE [LARGE SCALE GENOMIC DNA]</scope>
    <source>
        <strain evidence="2 3">DHC34</strain>
    </source>
</reference>
<feature type="compositionally biased region" description="Polar residues" evidence="1">
    <location>
        <begin position="37"/>
        <end position="48"/>
    </location>
</feature>
<comment type="caution">
    <text evidence="2">The sequence shown here is derived from an EMBL/GenBank/DDBJ whole genome shotgun (WGS) entry which is preliminary data.</text>
</comment>
<dbReference type="RefSeq" id="WP_121088559.1">
    <property type="nucleotide sequence ID" value="NZ_RBZU01000009.1"/>
</dbReference>
<evidence type="ECO:0000313" key="3">
    <source>
        <dbReference type="Proteomes" id="UP000270342"/>
    </source>
</evidence>
<dbReference type="EMBL" id="RBZU01000009">
    <property type="protein sequence ID" value="RKP50341.1"/>
    <property type="molecule type" value="Genomic_DNA"/>
</dbReference>
<dbReference type="AlphaFoldDB" id="A0A494XKS9"/>
<organism evidence="2 3">
    <name type="scientific">Pararobbsia silviterrae</name>
    <dbReference type="NCBI Taxonomy" id="1792498"/>
    <lineage>
        <taxon>Bacteria</taxon>
        <taxon>Pseudomonadati</taxon>
        <taxon>Pseudomonadota</taxon>
        <taxon>Betaproteobacteria</taxon>
        <taxon>Burkholderiales</taxon>
        <taxon>Burkholderiaceae</taxon>
        <taxon>Pararobbsia</taxon>
    </lineage>
</organism>
<name>A0A494XKS9_9BURK</name>
<feature type="region of interest" description="Disordered" evidence="1">
    <location>
        <begin position="1"/>
        <end position="93"/>
    </location>
</feature>
<feature type="compositionally biased region" description="Low complexity" evidence="1">
    <location>
        <begin position="49"/>
        <end position="63"/>
    </location>
</feature>
<proteinExistence type="predicted"/>
<feature type="compositionally biased region" description="Polar residues" evidence="1">
    <location>
        <begin position="1"/>
        <end position="15"/>
    </location>
</feature>
<keyword evidence="3" id="KW-1185">Reference proteome</keyword>
<sequence length="341" mass="35981">MEKSAQVNSAATQAIHSHAARERSLSLAHRAREALKTSRSSKSDTIPTPASDAGARPAASAAGIERIDGEGPHMAAPPAEDAHEGVHRMDNDDPTRDEDLVSARHGWHAAHARGPHAARIETTPSMSRDREVARTSVRGHAGPRMSGAMPGDGLVPRDVSADSALGPHIASEPVRASVADAISQSDSGRLADVDVTVPGREIGMDRNACDTDLDAFPACRDSGATSMPGSRIEAAQTRNGAESCAADIASSARDTWVSMQRQEGRDEAATRLIFRFESWPGRPAAVVSLNRERGRSRARITTDDPDVYAALVGANPSQAAGHRIALEPADFAAECSIRYGT</sequence>
<feature type="compositionally biased region" description="Basic and acidic residues" evidence="1">
    <location>
        <begin position="19"/>
        <end position="36"/>
    </location>
</feature>
<evidence type="ECO:0000313" key="2">
    <source>
        <dbReference type="EMBL" id="RKP50341.1"/>
    </source>
</evidence>
<evidence type="ECO:0000256" key="1">
    <source>
        <dbReference type="SAM" id="MobiDB-lite"/>
    </source>
</evidence>
<dbReference type="Proteomes" id="UP000270342">
    <property type="component" value="Unassembled WGS sequence"/>
</dbReference>
<accession>A0A494XKS9</accession>